<dbReference type="KEGG" id="mey:TM49_15430"/>
<dbReference type="Proteomes" id="UP000032611">
    <property type="component" value="Chromosome"/>
</dbReference>
<reference evidence="2 3" key="1">
    <citation type="journal article" date="2015" name="Genome Announc.">
        <title>Complete genome sequence of Martelella endophytica YC6887, which has antifungal activity associated with a halophyte.</title>
        <authorList>
            <person name="Khan A."/>
            <person name="Khan H."/>
            <person name="Chung E.J."/>
            <person name="Hossain M.T."/>
            <person name="Chung Y.R."/>
        </authorList>
    </citation>
    <scope>NUCLEOTIDE SEQUENCE [LARGE SCALE GENOMIC DNA]</scope>
    <source>
        <strain evidence="2">YC6887</strain>
    </source>
</reference>
<evidence type="ECO:0008006" key="4">
    <source>
        <dbReference type="Google" id="ProtNLM"/>
    </source>
</evidence>
<dbReference type="EMBL" id="CP010803">
    <property type="protein sequence ID" value="AJY46747.1"/>
    <property type="molecule type" value="Genomic_DNA"/>
</dbReference>
<accession>A0A0D5LSJ1</accession>
<dbReference type="OrthoDB" id="7189469at2"/>
<proteinExistence type="predicted"/>
<dbReference type="HOGENOM" id="CLU_078707_1_0_5"/>
<dbReference type="STRING" id="1486262.TM49_15430"/>
<evidence type="ECO:0000313" key="3">
    <source>
        <dbReference type="Proteomes" id="UP000032611"/>
    </source>
</evidence>
<dbReference type="AlphaFoldDB" id="A0A0D5LSJ1"/>
<evidence type="ECO:0000256" key="1">
    <source>
        <dbReference type="SAM" id="MobiDB-lite"/>
    </source>
</evidence>
<dbReference type="PATRIC" id="fig|1486262.3.peg.3186"/>
<evidence type="ECO:0000313" key="2">
    <source>
        <dbReference type="EMBL" id="AJY46747.1"/>
    </source>
</evidence>
<feature type="compositionally biased region" description="Basic and acidic residues" evidence="1">
    <location>
        <begin position="30"/>
        <end position="42"/>
    </location>
</feature>
<feature type="region of interest" description="Disordered" evidence="1">
    <location>
        <begin position="21"/>
        <end position="138"/>
    </location>
</feature>
<protein>
    <recommendedName>
        <fullName evidence="4">Pole-organizing protein PopZ</fullName>
    </recommendedName>
</protein>
<name>A0A0D5LSJ1_MAREN</name>
<dbReference type="Pfam" id="PF10691">
    <property type="entry name" value="DUF2497"/>
    <property type="match status" value="1"/>
</dbReference>
<sequence length="199" mass="22046">MAQPKMQQEPTMEEILASIRRIIDSGEEQGAERGTRGSRYEEPAAELPEAEADEWQTPANRDPVVVSRTYSGEVDMPAAPEAEEPAVADQPEMRETSQAVYPGSLSEVAAQVRAASASEPEAEEVPSADDDALLSSDTERRIGDALRELSAALEQEGARSMEEIVAEELRPLLREWLEEHMPSIVETMVAKEIERMRKR</sequence>
<dbReference type="InterPro" id="IPR019632">
    <property type="entry name" value="DUF2497"/>
</dbReference>
<gene>
    <name evidence="2" type="ORF">TM49_15430</name>
</gene>
<keyword evidence="3" id="KW-1185">Reference proteome</keyword>
<dbReference type="RefSeq" id="WP_045682570.1">
    <property type="nucleotide sequence ID" value="NZ_CP010803.1"/>
</dbReference>
<organism evidence="2 3">
    <name type="scientific">Martelella endophytica</name>
    <dbReference type="NCBI Taxonomy" id="1486262"/>
    <lineage>
        <taxon>Bacteria</taxon>
        <taxon>Pseudomonadati</taxon>
        <taxon>Pseudomonadota</taxon>
        <taxon>Alphaproteobacteria</taxon>
        <taxon>Hyphomicrobiales</taxon>
        <taxon>Aurantimonadaceae</taxon>
        <taxon>Martelella</taxon>
    </lineage>
</organism>
<feature type="compositionally biased region" description="Acidic residues" evidence="1">
    <location>
        <begin position="120"/>
        <end position="132"/>
    </location>
</feature>